<dbReference type="OrthoDB" id="6433560at2"/>
<organism evidence="2 3">
    <name type="scientific">Limnobaculum parvum</name>
    <dbReference type="NCBI Taxonomy" id="2172103"/>
    <lineage>
        <taxon>Bacteria</taxon>
        <taxon>Pseudomonadati</taxon>
        <taxon>Pseudomonadota</taxon>
        <taxon>Gammaproteobacteria</taxon>
        <taxon>Enterobacterales</taxon>
        <taxon>Budviciaceae</taxon>
        <taxon>Limnobaculum</taxon>
    </lineage>
</organism>
<dbReference type="RefSeq" id="WP_108901611.1">
    <property type="nucleotide sequence ID" value="NZ_CP029185.2"/>
</dbReference>
<feature type="chain" id="PRO_5016111748" evidence="1">
    <location>
        <begin position="21"/>
        <end position="121"/>
    </location>
</feature>
<keyword evidence="3" id="KW-1185">Reference proteome</keyword>
<reference evidence="2 3" key="1">
    <citation type="journal article" date="2019" name="Int. J. Syst. Evol. Microbiol.">
        <title>Limnobaculum parvum gen. nov., sp. nov., isolated from a freshwater lake.</title>
        <authorList>
            <person name="Baek C."/>
            <person name="Shin S.K."/>
            <person name="Yi H."/>
        </authorList>
    </citation>
    <scope>NUCLEOTIDE SEQUENCE [LARGE SCALE GENOMIC DNA]</scope>
    <source>
        <strain evidence="2 3">HYN0051</strain>
    </source>
</reference>
<dbReference type="EMBL" id="CP029185">
    <property type="protein sequence ID" value="AWH89567.1"/>
    <property type="molecule type" value="Genomic_DNA"/>
</dbReference>
<feature type="signal peptide" evidence="1">
    <location>
        <begin position="1"/>
        <end position="20"/>
    </location>
</feature>
<dbReference type="KEGG" id="lpv:HYN51_14035"/>
<sequence>MKHMIAILCTLLFISGCSSSPDGILDSSDNSGLPSKWFEIGHYEAITGNGVKDNMVLSEWYGEAEINRTAYLQGFAKGQDELCQPEKIADMARTNQEFPASCNSTPNAEQLKDSWQQLIEK</sequence>
<name>A0A2Y9U0R0_9GAMM</name>
<dbReference type="AlphaFoldDB" id="A0A2Y9U0R0"/>
<dbReference type="Proteomes" id="UP000244908">
    <property type="component" value="Chromosome"/>
</dbReference>
<evidence type="ECO:0000256" key="1">
    <source>
        <dbReference type="SAM" id="SignalP"/>
    </source>
</evidence>
<protein>
    <submittedName>
        <fullName evidence="2">DUF2799 domain-containing protein</fullName>
    </submittedName>
</protein>
<evidence type="ECO:0000313" key="2">
    <source>
        <dbReference type="EMBL" id="AWH89567.1"/>
    </source>
</evidence>
<evidence type="ECO:0000313" key="3">
    <source>
        <dbReference type="Proteomes" id="UP000244908"/>
    </source>
</evidence>
<accession>A0A2Y9U0R0</accession>
<gene>
    <name evidence="2" type="ORF">HYN51_14035</name>
</gene>
<dbReference type="PROSITE" id="PS51257">
    <property type="entry name" value="PROKAR_LIPOPROTEIN"/>
    <property type="match status" value="1"/>
</dbReference>
<dbReference type="Pfam" id="PF10973">
    <property type="entry name" value="DUF2799"/>
    <property type="match status" value="1"/>
</dbReference>
<keyword evidence="1" id="KW-0732">Signal</keyword>
<dbReference type="InterPro" id="IPR021242">
    <property type="entry name" value="DUF2799"/>
</dbReference>
<proteinExistence type="predicted"/>